<gene>
    <name evidence="1" type="ORF">PV09_01229</name>
</gene>
<dbReference type="GeneID" id="27309202"/>
<evidence type="ECO:0000313" key="1">
    <source>
        <dbReference type="EMBL" id="KIW08310.1"/>
    </source>
</evidence>
<evidence type="ECO:0000313" key="2">
    <source>
        <dbReference type="Proteomes" id="UP000053259"/>
    </source>
</evidence>
<reference evidence="1 2" key="1">
    <citation type="submission" date="2015-01" db="EMBL/GenBank/DDBJ databases">
        <title>The Genome Sequence of Ochroconis gallopava CBS43764.</title>
        <authorList>
            <consortium name="The Broad Institute Genomics Platform"/>
            <person name="Cuomo C."/>
            <person name="de Hoog S."/>
            <person name="Gorbushina A."/>
            <person name="Stielow B."/>
            <person name="Teixiera M."/>
            <person name="Abouelleil A."/>
            <person name="Chapman S.B."/>
            <person name="Priest M."/>
            <person name="Young S.K."/>
            <person name="Wortman J."/>
            <person name="Nusbaum C."/>
            <person name="Birren B."/>
        </authorList>
    </citation>
    <scope>NUCLEOTIDE SEQUENCE [LARGE SCALE GENOMIC DNA]</scope>
    <source>
        <strain evidence="1 2">CBS 43764</strain>
    </source>
</reference>
<keyword evidence="2" id="KW-1185">Reference proteome</keyword>
<sequence>MGGKAAGLVGAGDTLRVQERRLRCCMGLEGKDFCGITSERQQRRRRDGEGWRMQRVRNGSSCRTVVCARTKCARFGRELHGAGWSDGNFLSLPFSIRPYPSSCRKGRGGLLGYCSSLALCCGSHRHWL</sequence>
<accession>A0A0D2AP34</accession>
<dbReference type="InParanoid" id="A0A0D2AP34"/>
<name>A0A0D2AP34_9PEZI</name>
<proteinExistence type="predicted"/>
<dbReference type="HOGENOM" id="CLU_1961281_0_0_1"/>
<dbReference type="VEuPathDB" id="FungiDB:PV09_01229"/>
<organism evidence="1 2">
    <name type="scientific">Verruconis gallopava</name>
    <dbReference type="NCBI Taxonomy" id="253628"/>
    <lineage>
        <taxon>Eukaryota</taxon>
        <taxon>Fungi</taxon>
        <taxon>Dikarya</taxon>
        <taxon>Ascomycota</taxon>
        <taxon>Pezizomycotina</taxon>
        <taxon>Dothideomycetes</taxon>
        <taxon>Pleosporomycetidae</taxon>
        <taxon>Venturiales</taxon>
        <taxon>Sympoventuriaceae</taxon>
        <taxon>Verruconis</taxon>
    </lineage>
</organism>
<dbReference type="EMBL" id="KN847531">
    <property type="protein sequence ID" value="KIW08310.1"/>
    <property type="molecule type" value="Genomic_DNA"/>
</dbReference>
<protein>
    <submittedName>
        <fullName evidence="1">Uncharacterized protein</fullName>
    </submittedName>
</protein>
<dbReference type="RefSeq" id="XP_016218179.1">
    <property type="nucleotide sequence ID" value="XM_016354084.1"/>
</dbReference>
<dbReference type="Proteomes" id="UP000053259">
    <property type="component" value="Unassembled WGS sequence"/>
</dbReference>
<dbReference type="AlphaFoldDB" id="A0A0D2AP34"/>